<evidence type="ECO:0000256" key="4">
    <source>
        <dbReference type="SAM" id="Phobius"/>
    </source>
</evidence>
<comment type="caution">
    <text evidence="6">The sequence shown here is derived from an EMBL/GenBank/DDBJ whole genome shotgun (WGS) entry which is preliminary data.</text>
</comment>
<comment type="similarity">
    <text evidence="1">Belongs to the glycosyltransferase 2 family.</text>
</comment>
<dbReference type="EMBL" id="PEZH01000051">
    <property type="protein sequence ID" value="PIS14951.1"/>
    <property type="molecule type" value="Genomic_DNA"/>
</dbReference>
<evidence type="ECO:0000313" key="6">
    <source>
        <dbReference type="EMBL" id="PIS14951.1"/>
    </source>
</evidence>
<dbReference type="InterPro" id="IPR029044">
    <property type="entry name" value="Nucleotide-diphossugar_trans"/>
</dbReference>
<protein>
    <recommendedName>
        <fullName evidence="5">Glycosyltransferase 2-like domain-containing protein</fullName>
    </recommendedName>
</protein>
<feature type="transmembrane region" description="Helical" evidence="4">
    <location>
        <begin position="260"/>
        <end position="279"/>
    </location>
</feature>
<accession>A0A2H0WQP7</accession>
<evidence type="ECO:0000313" key="7">
    <source>
        <dbReference type="Proteomes" id="UP000231282"/>
    </source>
</evidence>
<evidence type="ECO:0000256" key="3">
    <source>
        <dbReference type="ARBA" id="ARBA00022679"/>
    </source>
</evidence>
<evidence type="ECO:0000256" key="2">
    <source>
        <dbReference type="ARBA" id="ARBA00022676"/>
    </source>
</evidence>
<evidence type="ECO:0000259" key="5">
    <source>
        <dbReference type="Pfam" id="PF00535"/>
    </source>
</evidence>
<organism evidence="6 7">
    <name type="scientific">Candidatus Shapirobacteria bacterium CG09_land_8_20_14_0_10_38_17</name>
    <dbReference type="NCBI Taxonomy" id="1974884"/>
    <lineage>
        <taxon>Bacteria</taxon>
        <taxon>Candidatus Shapironibacteriota</taxon>
    </lineage>
</organism>
<sequence>MKPSLLVSLIIVNFNGFEITKNCLESIYSSKETSNPKPQALNISFEITVVDNASTDGSVARLKKAFLRKMNFQVIARKNNDFLAAAYNEGFNYSRGNIIIFMNNDLIFTQNWLEEIVNALSQKKVGLVGAVILQTKEKDKIDNLGGCLNFLGYGKSILRGKRYQAGLKNKEPFYIPGMFLAIKRSLFIQAGKFDESYGANYEDVDLAWRIRLLGYKAFVAKKAIIYHLGSWTVDKHLKKSSSSYLCRRNRLTTILKNDRIMHLFFVLPLYLFFQLIIFLKELILNKDIRLALTTPKAICYNFVNLKLILAKRRKAQGLRRS</sequence>
<keyword evidence="4" id="KW-0812">Transmembrane</keyword>
<dbReference type="GO" id="GO:0016757">
    <property type="term" value="F:glycosyltransferase activity"/>
    <property type="evidence" value="ECO:0007669"/>
    <property type="project" value="UniProtKB-KW"/>
</dbReference>
<feature type="domain" description="Glycosyltransferase 2-like" evidence="5">
    <location>
        <begin position="8"/>
        <end position="185"/>
    </location>
</feature>
<dbReference type="SUPFAM" id="SSF53448">
    <property type="entry name" value="Nucleotide-diphospho-sugar transferases"/>
    <property type="match status" value="1"/>
</dbReference>
<dbReference type="PANTHER" id="PTHR43179">
    <property type="entry name" value="RHAMNOSYLTRANSFERASE WBBL"/>
    <property type="match status" value="1"/>
</dbReference>
<dbReference type="AlphaFoldDB" id="A0A2H0WQP7"/>
<proteinExistence type="inferred from homology"/>
<dbReference type="InterPro" id="IPR001173">
    <property type="entry name" value="Glyco_trans_2-like"/>
</dbReference>
<dbReference type="CDD" id="cd04186">
    <property type="entry name" value="GT_2_like_c"/>
    <property type="match status" value="1"/>
</dbReference>
<dbReference type="PANTHER" id="PTHR43179:SF12">
    <property type="entry name" value="GALACTOFURANOSYLTRANSFERASE GLFT2"/>
    <property type="match status" value="1"/>
</dbReference>
<evidence type="ECO:0000256" key="1">
    <source>
        <dbReference type="ARBA" id="ARBA00006739"/>
    </source>
</evidence>
<dbReference type="Proteomes" id="UP000231282">
    <property type="component" value="Unassembled WGS sequence"/>
</dbReference>
<keyword evidence="4" id="KW-0472">Membrane</keyword>
<keyword evidence="3" id="KW-0808">Transferase</keyword>
<keyword evidence="4" id="KW-1133">Transmembrane helix</keyword>
<dbReference type="Gene3D" id="3.90.550.10">
    <property type="entry name" value="Spore Coat Polysaccharide Biosynthesis Protein SpsA, Chain A"/>
    <property type="match status" value="1"/>
</dbReference>
<reference evidence="7" key="1">
    <citation type="submission" date="2017-09" db="EMBL/GenBank/DDBJ databases">
        <title>Depth-based differentiation of microbial function through sediment-hosted aquifers and enrichment of novel symbionts in the deep terrestrial subsurface.</title>
        <authorList>
            <person name="Probst A.J."/>
            <person name="Ladd B."/>
            <person name="Jarett J.K."/>
            <person name="Geller-Mcgrath D.E."/>
            <person name="Sieber C.M.K."/>
            <person name="Emerson J.B."/>
            <person name="Anantharaman K."/>
            <person name="Thomas B.C."/>
            <person name="Malmstrom R."/>
            <person name="Stieglmeier M."/>
            <person name="Klingl A."/>
            <person name="Woyke T."/>
            <person name="Ryan C.M."/>
            <person name="Banfield J.F."/>
        </authorList>
    </citation>
    <scope>NUCLEOTIDE SEQUENCE [LARGE SCALE GENOMIC DNA]</scope>
</reference>
<keyword evidence="2" id="KW-0328">Glycosyltransferase</keyword>
<name>A0A2H0WQP7_9BACT</name>
<dbReference type="Pfam" id="PF00535">
    <property type="entry name" value="Glycos_transf_2"/>
    <property type="match status" value="1"/>
</dbReference>
<gene>
    <name evidence="6" type="ORF">COT63_02555</name>
</gene>